<evidence type="ECO:0000313" key="5">
    <source>
        <dbReference type="Proteomes" id="UP001244011"/>
    </source>
</evidence>
<accession>A0AAJ0FJT2</accession>
<feature type="domain" description="Maltose/galactoside acetyltransferase" evidence="3">
    <location>
        <begin position="12"/>
        <end position="66"/>
    </location>
</feature>
<dbReference type="PANTHER" id="PTHR23416">
    <property type="entry name" value="SIALIC ACID SYNTHASE-RELATED"/>
    <property type="match status" value="1"/>
</dbReference>
<keyword evidence="5" id="KW-1185">Reference proteome</keyword>
<keyword evidence="2" id="KW-0808">Transferase</keyword>
<sequence>MNLRAVDQTENRRRMEKGELYSAFTPELIADRKRCKSACDRFNAAGDVSRRELVELWKDVVNDASPMPPEAPSLEADEDLFDKHPWVDAPIAKIDYGYNIKLGEGVYVNSNSTWIDTCTIEIGARTLIGPGCSFYSGTHPLDPFLRNGTRGPEAGKPIRIGQDCWFGGNVIVLPGVTIGRGVTVGAGSVVTKNVPDFVVVAGNPAKVLKKIEVSEAKDGVEG</sequence>
<evidence type="ECO:0000256" key="2">
    <source>
        <dbReference type="ARBA" id="ARBA00022679"/>
    </source>
</evidence>
<dbReference type="Pfam" id="PF14602">
    <property type="entry name" value="Hexapep_2"/>
    <property type="match status" value="1"/>
</dbReference>
<dbReference type="AlphaFoldDB" id="A0AAJ0FJT2"/>
<dbReference type="Proteomes" id="UP001244011">
    <property type="component" value="Unassembled WGS sequence"/>
</dbReference>
<reference evidence="4" key="1">
    <citation type="submission" date="2023-06" db="EMBL/GenBank/DDBJ databases">
        <title>Genome-scale phylogeny and comparative genomics of the fungal order Sordariales.</title>
        <authorList>
            <consortium name="Lawrence Berkeley National Laboratory"/>
            <person name="Hensen N."/>
            <person name="Bonometti L."/>
            <person name="Westerberg I."/>
            <person name="Brannstrom I.O."/>
            <person name="Guillou S."/>
            <person name="Cros-Aarteil S."/>
            <person name="Calhoun S."/>
            <person name="Haridas S."/>
            <person name="Kuo A."/>
            <person name="Mondo S."/>
            <person name="Pangilinan J."/>
            <person name="Riley R."/>
            <person name="Labutti K."/>
            <person name="Andreopoulos B."/>
            <person name="Lipzen A."/>
            <person name="Chen C."/>
            <person name="Yanf M."/>
            <person name="Daum C."/>
            <person name="Ng V."/>
            <person name="Clum A."/>
            <person name="Steindorff A."/>
            <person name="Ohm R."/>
            <person name="Martin F."/>
            <person name="Silar P."/>
            <person name="Natvig D."/>
            <person name="Lalanne C."/>
            <person name="Gautier V."/>
            <person name="Ament-Velasquez S.L."/>
            <person name="Kruys A."/>
            <person name="Hutchinson M.I."/>
            <person name="Powell A.J."/>
            <person name="Barry K."/>
            <person name="Miller A.N."/>
            <person name="Grigoriev I.V."/>
            <person name="Debuchy R."/>
            <person name="Gladieux P."/>
            <person name="Thoren M.H."/>
            <person name="Johannesson H."/>
        </authorList>
    </citation>
    <scope>NUCLEOTIDE SEQUENCE</scope>
    <source>
        <strain evidence="4">8032-3</strain>
    </source>
</reference>
<comment type="similarity">
    <text evidence="1">Belongs to the transferase hexapeptide repeat family.</text>
</comment>
<protein>
    <submittedName>
        <fullName evidence="4">Galactoside O-acetyltransferase</fullName>
    </submittedName>
</protein>
<organism evidence="4 5">
    <name type="scientific">Phialemonium atrogriseum</name>
    <dbReference type="NCBI Taxonomy" id="1093897"/>
    <lineage>
        <taxon>Eukaryota</taxon>
        <taxon>Fungi</taxon>
        <taxon>Dikarya</taxon>
        <taxon>Ascomycota</taxon>
        <taxon>Pezizomycotina</taxon>
        <taxon>Sordariomycetes</taxon>
        <taxon>Sordariomycetidae</taxon>
        <taxon>Cephalothecales</taxon>
        <taxon>Cephalothecaceae</taxon>
        <taxon>Phialemonium</taxon>
    </lineage>
</organism>
<dbReference type="CDD" id="cd03357">
    <property type="entry name" value="LbH_MAT_GAT"/>
    <property type="match status" value="1"/>
</dbReference>
<gene>
    <name evidence="4" type="ORF">QBC33DRAFT_454667</name>
</gene>
<dbReference type="GO" id="GO:0016407">
    <property type="term" value="F:acetyltransferase activity"/>
    <property type="evidence" value="ECO:0007669"/>
    <property type="project" value="InterPro"/>
</dbReference>
<dbReference type="Gene3D" id="2.160.10.10">
    <property type="entry name" value="Hexapeptide repeat proteins"/>
    <property type="match status" value="1"/>
</dbReference>
<dbReference type="RefSeq" id="XP_060281886.1">
    <property type="nucleotide sequence ID" value="XM_060424739.1"/>
</dbReference>
<dbReference type="Pfam" id="PF12464">
    <property type="entry name" value="Mac"/>
    <property type="match status" value="1"/>
</dbReference>
<evidence type="ECO:0000313" key="4">
    <source>
        <dbReference type="EMBL" id="KAK1765673.1"/>
    </source>
</evidence>
<dbReference type="EMBL" id="MU839014">
    <property type="protein sequence ID" value="KAK1765673.1"/>
    <property type="molecule type" value="Genomic_DNA"/>
</dbReference>
<evidence type="ECO:0000256" key="1">
    <source>
        <dbReference type="ARBA" id="ARBA00007274"/>
    </source>
</evidence>
<name>A0AAJ0FJT2_9PEZI</name>
<dbReference type="InterPro" id="IPR001451">
    <property type="entry name" value="Hexapep"/>
</dbReference>
<dbReference type="GO" id="GO:0008374">
    <property type="term" value="F:O-acyltransferase activity"/>
    <property type="evidence" value="ECO:0007669"/>
    <property type="project" value="TreeGrafter"/>
</dbReference>
<evidence type="ECO:0000259" key="3">
    <source>
        <dbReference type="SMART" id="SM01266"/>
    </source>
</evidence>
<proteinExistence type="inferred from homology"/>
<dbReference type="PANTHER" id="PTHR23416:SF54">
    <property type="entry name" value="ACETYLTRANSFERASE, CYSE_LACA_LPXA_NODL FAMILY (AFU_ORTHOLOGUE AFUA_2G08430)-RELATED"/>
    <property type="match status" value="1"/>
</dbReference>
<dbReference type="InterPro" id="IPR011004">
    <property type="entry name" value="Trimer_LpxA-like_sf"/>
</dbReference>
<comment type="caution">
    <text evidence="4">The sequence shown here is derived from an EMBL/GenBank/DDBJ whole genome shotgun (WGS) entry which is preliminary data.</text>
</comment>
<dbReference type="GeneID" id="85307926"/>
<dbReference type="InterPro" id="IPR051159">
    <property type="entry name" value="Hexapeptide_acetyltransf"/>
</dbReference>
<dbReference type="SUPFAM" id="SSF51161">
    <property type="entry name" value="Trimeric LpxA-like enzymes"/>
    <property type="match status" value="1"/>
</dbReference>
<dbReference type="InterPro" id="IPR024688">
    <property type="entry name" value="Mac_dom"/>
</dbReference>
<dbReference type="SMART" id="SM01266">
    <property type="entry name" value="Mac"/>
    <property type="match status" value="1"/>
</dbReference>